<organism evidence="2 3">
    <name type="scientific">Nocardia huaxiensis</name>
    <dbReference type="NCBI Taxonomy" id="2755382"/>
    <lineage>
        <taxon>Bacteria</taxon>
        <taxon>Bacillati</taxon>
        <taxon>Actinomycetota</taxon>
        <taxon>Actinomycetes</taxon>
        <taxon>Mycobacteriales</taxon>
        <taxon>Nocardiaceae</taxon>
        <taxon>Nocardia</taxon>
    </lineage>
</organism>
<dbReference type="Gene3D" id="3.40.960.10">
    <property type="entry name" value="VSR Endonuclease"/>
    <property type="match status" value="1"/>
</dbReference>
<name>A0A7D6ZEV5_9NOCA</name>
<feature type="domain" description="DUF559" evidence="1">
    <location>
        <begin position="143"/>
        <end position="233"/>
    </location>
</feature>
<dbReference type="AlphaFoldDB" id="A0A7D6ZEV5"/>
<accession>A0A7D6ZEV5</accession>
<keyword evidence="3" id="KW-1185">Reference proteome</keyword>
<evidence type="ECO:0000259" key="1">
    <source>
        <dbReference type="Pfam" id="PF04480"/>
    </source>
</evidence>
<dbReference type="EMBL" id="CP059399">
    <property type="protein sequence ID" value="QLY29299.1"/>
    <property type="molecule type" value="Genomic_DNA"/>
</dbReference>
<dbReference type="SUPFAM" id="SSF52980">
    <property type="entry name" value="Restriction endonuclease-like"/>
    <property type="match status" value="1"/>
</dbReference>
<evidence type="ECO:0000313" key="2">
    <source>
        <dbReference type="EMBL" id="QLY29299.1"/>
    </source>
</evidence>
<proteinExistence type="predicted"/>
<evidence type="ECO:0000313" key="3">
    <source>
        <dbReference type="Proteomes" id="UP000515512"/>
    </source>
</evidence>
<reference evidence="2 3" key="1">
    <citation type="submission" date="2020-07" db="EMBL/GenBank/DDBJ databases">
        <authorList>
            <person name="Zhuang K."/>
            <person name="Ran Y."/>
        </authorList>
    </citation>
    <scope>NUCLEOTIDE SEQUENCE [LARGE SCALE GENOMIC DNA]</scope>
    <source>
        <strain evidence="2 3">WCH-YHL-001</strain>
    </source>
</reference>
<protein>
    <submittedName>
        <fullName evidence="2">Type IV toxin-antitoxin system AbiEi family antitoxin domain-containing protein</fullName>
    </submittedName>
</protein>
<dbReference type="InterPro" id="IPR007569">
    <property type="entry name" value="DUF559"/>
</dbReference>
<sequence>MIRTRAELLHQGIPASTLDDRCRRGELHRLLPGVYSLSEPSPIDRCHATLAWEPRAVLSHRTAAHLHGLLPAPDRLEATVPKSVSRRPPTWLTFHRRDLAPDWIGQVQGLAATIPALCDLGLHGTKTIRRQLRQAALDAASPAEQKFARALAQRNCPLPLNRSVGPYLCDFVDTCSRTVIEIDGRTFHSEPDVFCRDRRRQNALQLTGWLVLRYAARDVFDHPDRCAAEAVRAIRERRIRFRKR</sequence>
<dbReference type="Pfam" id="PF04480">
    <property type="entry name" value="DUF559"/>
    <property type="match status" value="1"/>
</dbReference>
<dbReference type="KEGG" id="nhu:H0264_29070"/>
<dbReference type="RefSeq" id="WP_181580503.1">
    <property type="nucleotide sequence ID" value="NZ_CP059399.1"/>
</dbReference>
<dbReference type="Proteomes" id="UP000515512">
    <property type="component" value="Chromosome"/>
</dbReference>
<dbReference type="InterPro" id="IPR011335">
    <property type="entry name" value="Restrct_endonuc-II-like"/>
</dbReference>
<gene>
    <name evidence="2" type="ORF">H0264_29070</name>
</gene>